<dbReference type="EMBL" id="MABQ02000013">
    <property type="protein sequence ID" value="PCD21392.1"/>
    <property type="molecule type" value="Genomic_DNA"/>
</dbReference>
<reference evidence="1 2" key="2">
    <citation type="journal article" date="2017" name="Sci. Rep.">
        <title>A mobile pathogenicity chromosome in Fusarium oxysporum for infection of multiple cucurbit species.</title>
        <authorList>
            <person name="van Dam P."/>
            <person name="Fokkens L."/>
            <person name="Ayukawa Y."/>
            <person name="van der Gragt M."/>
            <person name="Ter Horst A."/>
            <person name="Brankovics B."/>
            <person name="Houterman P.M."/>
            <person name="Arie T."/>
            <person name="Rep M."/>
        </authorList>
    </citation>
    <scope>NUCLEOTIDE SEQUENCE [LARGE SCALE GENOMIC DNA]</scope>
    <source>
        <strain evidence="1 2">Forc016</strain>
    </source>
</reference>
<dbReference type="Proteomes" id="UP000219602">
    <property type="component" value="Unassembled WGS sequence"/>
</dbReference>
<reference evidence="1 2" key="1">
    <citation type="journal article" date="2016" name="Environ. Microbiol.">
        <title>Effector profiles distinguish formae speciales of Fusarium oxysporum.</title>
        <authorList>
            <person name="van Dam P."/>
            <person name="Fokkens L."/>
            <person name="Schmidt S.M."/>
            <person name="Linmans J.H."/>
            <person name="Kistler H.C."/>
            <person name="Ma L.J."/>
            <person name="Rep M."/>
        </authorList>
    </citation>
    <scope>NUCLEOTIDE SEQUENCE [LARGE SCALE GENOMIC DNA]</scope>
    <source>
        <strain evidence="1 2">Forc016</strain>
    </source>
</reference>
<evidence type="ECO:0000313" key="1">
    <source>
        <dbReference type="EMBL" id="PCD21392.1"/>
    </source>
</evidence>
<proteinExistence type="predicted"/>
<dbReference type="AlphaFoldDB" id="A0A2H3GAL1"/>
<protein>
    <submittedName>
        <fullName evidence="1">Uncharacterized protein</fullName>
    </submittedName>
</protein>
<sequence length="125" mass="14332">MAQEHFYATPSVRSRSDSSFHDLRLRILTHDVDKKDFIVYTGYITSGFMQMFHDPSKALAEDEDAAVSGLKIEYTKVPIWPILGLRERLGKALGPDVVGAFNPDEMVTWETDPEKQNRKRRRSCT</sequence>
<gene>
    <name evidence="1" type="ORF">AU210_016357</name>
</gene>
<comment type="caution">
    <text evidence="1">The sequence shown here is derived from an EMBL/GenBank/DDBJ whole genome shotgun (WGS) entry which is preliminary data.</text>
</comment>
<dbReference type="STRING" id="327505.A0A2H3GAL1"/>
<evidence type="ECO:0000313" key="2">
    <source>
        <dbReference type="Proteomes" id="UP000219602"/>
    </source>
</evidence>
<organism evidence="1 2">
    <name type="scientific">Fusarium oxysporum f. sp. radicis-cucumerinum</name>
    <dbReference type="NCBI Taxonomy" id="327505"/>
    <lineage>
        <taxon>Eukaryota</taxon>
        <taxon>Fungi</taxon>
        <taxon>Dikarya</taxon>
        <taxon>Ascomycota</taxon>
        <taxon>Pezizomycotina</taxon>
        <taxon>Sordariomycetes</taxon>
        <taxon>Hypocreomycetidae</taxon>
        <taxon>Hypocreales</taxon>
        <taxon>Nectriaceae</taxon>
        <taxon>Fusarium</taxon>
        <taxon>Fusarium oxysporum species complex</taxon>
    </lineage>
</organism>
<name>A0A2H3GAL1_FUSOX</name>
<accession>A0A2H3GAL1</accession>